<feature type="chain" id="PRO_5016099252" evidence="1">
    <location>
        <begin position="27"/>
        <end position="145"/>
    </location>
</feature>
<dbReference type="Proteomes" id="UP000249577">
    <property type="component" value="Unassembled WGS sequence"/>
</dbReference>
<accession>A0A2W5KBA6</accession>
<name>A0A2W5KBA6_ANCNO</name>
<proteinExistence type="predicted"/>
<organism evidence="2 3">
    <name type="scientific">Ancylobacter novellus</name>
    <name type="common">Thiobacillus novellus</name>
    <dbReference type="NCBI Taxonomy" id="921"/>
    <lineage>
        <taxon>Bacteria</taxon>
        <taxon>Pseudomonadati</taxon>
        <taxon>Pseudomonadota</taxon>
        <taxon>Alphaproteobacteria</taxon>
        <taxon>Hyphomicrobiales</taxon>
        <taxon>Xanthobacteraceae</taxon>
        <taxon>Ancylobacter</taxon>
    </lineage>
</organism>
<evidence type="ECO:0000313" key="3">
    <source>
        <dbReference type="Proteomes" id="UP000249577"/>
    </source>
</evidence>
<comment type="caution">
    <text evidence="2">The sequence shown here is derived from an EMBL/GenBank/DDBJ whole genome shotgun (WGS) entry which is preliminary data.</text>
</comment>
<evidence type="ECO:0000256" key="1">
    <source>
        <dbReference type="SAM" id="SignalP"/>
    </source>
</evidence>
<dbReference type="AlphaFoldDB" id="A0A2W5KBA6"/>
<reference evidence="2 3" key="1">
    <citation type="submission" date="2017-08" db="EMBL/GenBank/DDBJ databases">
        <title>Infants hospitalized years apart are colonized by the same room-sourced microbial strains.</title>
        <authorList>
            <person name="Brooks B."/>
            <person name="Olm M.R."/>
            <person name="Firek B.A."/>
            <person name="Baker R."/>
            <person name="Thomas B.C."/>
            <person name="Morowitz M.J."/>
            <person name="Banfield J.F."/>
        </authorList>
    </citation>
    <scope>NUCLEOTIDE SEQUENCE [LARGE SCALE GENOMIC DNA]</scope>
    <source>
        <strain evidence="2">S2_005_003_R2_43</strain>
    </source>
</reference>
<feature type="signal peptide" evidence="1">
    <location>
        <begin position="1"/>
        <end position="26"/>
    </location>
</feature>
<protein>
    <submittedName>
        <fullName evidence="2">Uncharacterized protein</fullName>
    </submittedName>
</protein>
<dbReference type="EMBL" id="QFPN01000008">
    <property type="protein sequence ID" value="PZQ12914.1"/>
    <property type="molecule type" value="Genomic_DNA"/>
</dbReference>
<sequence>MRLRRAPWFGPAAVAAALSVAGPAAAEQRFEVELKRSFAACREMTELTGKLACYDRLADRLTPPTFQGRLTLQTDLFEIDRPTRLRFESDGVIFVMYLKDERGDVVQNLHIGGGGDDSYMIDKPGKYSLHINGAESWRVWIEPLP</sequence>
<evidence type="ECO:0000313" key="2">
    <source>
        <dbReference type="EMBL" id="PZQ12914.1"/>
    </source>
</evidence>
<gene>
    <name evidence="2" type="ORF">DI565_14620</name>
</gene>
<keyword evidence="1" id="KW-0732">Signal</keyword>